<keyword evidence="1" id="KW-0812">Transmembrane</keyword>
<dbReference type="InterPro" id="IPR024399">
    <property type="entry name" value="DUF2628"/>
</dbReference>
<keyword evidence="1" id="KW-0472">Membrane</keyword>
<evidence type="ECO:0000256" key="1">
    <source>
        <dbReference type="SAM" id="Phobius"/>
    </source>
</evidence>
<dbReference type="AlphaFoldDB" id="A0A0S6VYN7"/>
<accession>A0A0S6VYN7</accession>
<evidence type="ECO:0000313" key="2">
    <source>
        <dbReference type="EMBL" id="GAK50611.1"/>
    </source>
</evidence>
<keyword evidence="3" id="KW-1185">Reference proteome</keyword>
<dbReference type="HOGENOM" id="CLU_2010751_0_0_0"/>
<evidence type="ECO:0008006" key="4">
    <source>
        <dbReference type="Google" id="ProtNLM"/>
    </source>
</evidence>
<organism evidence="2">
    <name type="scientific">Candidatus Moduliflexus flocculans</name>
    <dbReference type="NCBI Taxonomy" id="1499966"/>
    <lineage>
        <taxon>Bacteria</taxon>
        <taxon>Candidatus Moduliflexota</taxon>
        <taxon>Candidatus Moduliflexia</taxon>
        <taxon>Candidatus Moduliflexales</taxon>
        <taxon>Candidatus Moduliflexaceae</taxon>
    </lineage>
</organism>
<evidence type="ECO:0000313" key="3">
    <source>
        <dbReference type="Proteomes" id="UP000030700"/>
    </source>
</evidence>
<dbReference type="Proteomes" id="UP000030700">
    <property type="component" value="Unassembled WGS sequence"/>
</dbReference>
<name>A0A0S6VYN7_9BACT</name>
<dbReference type="Pfam" id="PF10947">
    <property type="entry name" value="DUF2628"/>
    <property type="match status" value="1"/>
</dbReference>
<dbReference type="EMBL" id="DF820456">
    <property type="protein sequence ID" value="GAK50611.1"/>
    <property type="molecule type" value="Genomic_DNA"/>
</dbReference>
<feature type="transmembrane region" description="Helical" evidence="1">
    <location>
        <begin position="42"/>
        <end position="60"/>
    </location>
</feature>
<keyword evidence="1" id="KW-1133">Transmembrane helix</keyword>
<protein>
    <recommendedName>
        <fullName evidence="4">DUF2628 domain-containing protein</fullName>
    </recommendedName>
</protein>
<feature type="transmembrane region" description="Helical" evidence="1">
    <location>
        <begin position="66"/>
        <end position="84"/>
    </location>
</feature>
<dbReference type="PROSITE" id="PS51257">
    <property type="entry name" value="PROKAR_LIPOPROTEIN"/>
    <property type="match status" value="1"/>
</dbReference>
<proteinExistence type="predicted"/>
<gene>
    <name evidence="2" type="ORF">U14_01844</name>
</gene>
<sequence>MKEYKIFQHPQGTIEAVKQGWSWPAFFFGCIWALVKKMTGLGIGVLAAFIVLGAISASAGGDAEQAIDGLTSLGGFVLAIVFGVNGNAWREKNLTARGFAYKTTVQAATPEGATALYPQKSAV</sequence>
<reference evidence="2" key="1">
    <citation type="journal article" date="2015" name="PeerJ">
        <title>First genomic representation of candidate bacterial phylum KSB3 points to enhanced environmental sensing as a trigger of wastewater bulking.</title>
        <authorList>
            <person name="Sekiguchi Y."/>
            <person name="Ohashi A."/>
            <person name="Parks D.H."/>
            <person name="Yamauchi T."/>
            <person name="Tyson G.W."/>
            <person name="Hugenholtz P."/>
        </authorList>
    </citation>
    <scope>NUCLEOTIDE SEQUENCE [LARGE SCALE GENOMIC DNA]</scope>
</reference>